<evidence type="ECO:0000256" key="3">
    <source>
        <dbReference type="ARBA" id="ARBA00022448"/>
    </source>
</evidence>
<feature type="region of interest" description="Disordered" evidence="11">
    <location>
        <begin position="99"/>
        <end position="126"/>
    </location>
</feature>
<keyword evidence="5 10" id="KW-0997">Cell inner membrane</keyword>
<keyword evidence="10" id="KW-0735">Signal-anchor</keyword>
<dbReference type="SUPFAM" id="SSF74653">
    <property type="entry name" value="TolA/TonB C-terminal domain"/>
    <property type="match status" value="1"/>
</dbReference>
<evidence type="ECO:0000256" key="6">
    <source>
        <dbReference type="ARBA" id="ARBA00022692"/>
    </source>
</evidence>
<comment type="similarity">
    <text evidence="2 10">Belongs to the TonB family.</text>
</comment>
<keyword evidence="4 10" id="KW-1003">Cell membrane</keyword>
<comment type="caution">
    <text evidence="13">The sequence shown here is derived from an EMBL/GenBank/DDBJ whole genome shotgun (WGS) entry which is preliminary data.</text>
</comment>
<organism evidence="13 14">
    <name type="scientific">Sphingomonas aracearum</name>
    <dbReference type="NCBI Taxonomy" id="2283317"/>
    <lineage>
        <taxon>Bacteria</taxon>
        <taxon>Pseudomonadati</taxon>
        <taxon>Pseudomonadota</taxon>
        <taxon>Alphaproteobacteria</taxon>
        <taxon>Sphingomonadales</taxon>
        <taxon>Sphingomonadaceae</taxon>
        <taxon>Sphingomonas</taxon>
    </lineage>
</organism>
<dbReference type="Proteomes" id="UP000253918">
    <property type="component" value="Unassembled WGS sequence"/>
</dbReference>
<dbReference type="InterPro" id="IPR037682">
    <property type="entry name" value="TonB_C"/>
</dbReference>
<evidence type="ECO:0000256" key="8">
    <source>
        <dbReference type="ARBA" id="ARBA00022989"/>
    </source>
</evidence>
<reference evidence="13 14" key="1">
    <citation type="submission" date="2018-07" db="EMBL/GenBank/DDBJ databases">
        <title>a novel species of Sphingomonas isolated from the rhizosphere soil of Araceae plant.</title>
        <authorList>
            <person name="Zhiyong W."/>
            <person name="Qinglan Z."/>
            <person name="Zhiwei F."/>
            <person name="Ding X."/>
            <person name="Gejiao W."/>
            <person name="Shixue Z."/>
        </authorList>
    </citation>
    <scope>NUCLEOTIDE SEQUENCE [LARGE SCALE GENOMIC DNA]</scope>
    <source>
        <strain evidence="13 14">WZY 27</strain>
    </source>
</reference>
<evidence type="ECO:0000256" key="4">
    <source>
        <dbReference type="ARBA" id="ARBA00022475"/>
    </source>
</evidence>
<dbReference type="NCBIfam" id="TIGR01352">
    <property type="entry name" value="tonB_Cterm"/>
    <property type="match status" value="1"/>
</dbReference>
<evidence type="ECO:0000256" key="11">
    <source>
        <dbReference type="SAM" id="MobiDB-lite"/>
    </source>
</evidence>
<dbReference type="GO" id="GO:0055085">
    <property type="term" value="P:transmembrane transport"/>
    <property type="evidence" value="ECO:0007669"/>
    <property type="project" value="InterPro"/>
</dbReference>
<evidence type="ECO:0000256" key="10">
    <source>
        <dbReference type="RuleBase" id="RU362123"/>
    </source>
</evidence>
<name>A0A369VU09_9SPHN</name>
<dbReference type="InterPro" id="IPR006260">
    <property type="entry name" value="TonB/TolA_C"/>
</dbReference>
<accession>A0A369VU09</accession>
<evidence type="ECO:0000313" key="14">
    <source>
        <dbReference type="Proteomes" id="UP000253918"/>
    </source>
</evidence>
<dbReference type="EMBL" id="QQNB01000002">
    <property type="protein sequence ID" value="RDE05848.1"/>
    <property type="molecule type" value="Genomic_DNA"/>
</dbReference>
<proteinExistence type="inferred from homology"/>
<evidence type="ECO:0000313" key="13">
    <source>
        <dbReference type="EMBL" id="RDE05848.1"/>
    </source>
</evidence>
<dbReference type="GO" id="GO:0030288">
    <property type="term" value="C:outer membrane-bounded periplasmic space"/>
    <property type="evidence" value="ECO:0007669"/>
    <property type="project" value="InterPro"/>
</dbReference>
<feature type="transmembrane region" description="Helical" evidence="10">
    <location>
        <begin position="20"/>
        <end position="42"/>
    </location>
</feature>
<dbReference type="PRINTS" id="PR01374">
    <property type="entry name" value="TONBPROTEIN"/>
</dbReference>
<comment type="subcellular location">
    <subcellularLocation>
        <location evidence="1 10">Cell inner membrane</location>
        <topology evidence="1 10">Single-pass membrane protein</topology>
        <orientation evidence="1 10">Periplasmic side</orientation>
    </subcellularLocation>
</comment>
<dbReference type="GO" id="GO:0015031">
    <property type="term" value="P:protein transport"/>
    <property type="evidence" value="ECO:0007669"/>
    <property type="project" value="UniProtKB-UniRule"/>
</dbReference>
<dbReference type="PANTHER" id="PTHR33446">
    <property type="entry name" value="PROTEIN TONB-RELATED"/>
    <property type="match status" value="1"/>
</dbReference>
<dbReference type="Gene3D" id="3.30.1150.10">
    <property type="match status" value="1"/>
</dbReference>
<keyword evidence="14" id="KW-1185">Reference proteome</keyword>
<dbReference type="InterPro" id="IPR003538">
    <property type="entry name" value="TonB"/>
</dbReference>
<keyword evidence="8 10" id="KW-1133">Transmembrane helix</keyword>
<feature type="domain" description="TonB C-terminal" evidence="12">
    <location>
        <begin position="137"/>
        <end position="228"/>
    </location>
</feature>
<dbReference type="GO" id="GO:0005886">
    <property type="term" value="C:plasma membrane"/>
    <property type="evidence" value="ECO:0007669"/>
    <property type="project" value="UniProtKB-SubCell"/>
</dbReference>
<dbReference type="GO" id="GO:0031992">
    <property type="term" value="F:energy transducer activity"/>
    <property type="evidence" value="ECO:0007669"/>
    <property type="project" value="InterPro"/>
</dbReference>
<feature type="compositionally biased region" description="Basic and acidic residues" evidence="11">
    <location>
        <begin position="65"/>
        <end position="82"/>
    </location>
</feature>
<feature type="region of interest" description="Disordered" evidence="11">
    <location>
        <begin position="52"/>
        <end position="85"/>
    </location>
</feature>
<dbReference type="InterPro" id="IPR051045">
    <property type="entry name" value="TonB-dependent_transducer"/>
</dbReference>
<evidence type="ECO:0000256" key="5">
    <source>
        <dbReference type="ARBA" id="ARBA00022519"/>
    </source>
</evidence>
<dbReference type="OrthoDB" id="1685233at2"/>
<evidence type="ECO:0000259" key="12">
    <source>
        <dbReference type="PROSITE" id="PS52015"/>
    </source>
</evidence>
<dbReference type="RefSeq" id="WP_114687917.1">
    <property type="nucleotide sequence ID" value="NZ_QQNB01000002.1"/>
</dbReference>
<keyword evidence="6 10" id="KW-0812">Transmembrane</keyword>
<keyword evidence="9 10" id="KW-0472">Membrane</keyword>
<protein>
    <recommendedName>
        <fullName evidence="10">Protein TonB</fullName>
    </recommendedName>
</protein>
<evidence type="ECO:0000256" key="7">
    <source>
        <dbReference type="ARBA" id="ARBA00022927"/>
    </source>
</evidence>
<gene>
    <name evidence="13" type="ORF">DVW87_11705</name>
</gene>
<keyword evidence="7 10" id="KW-0653">Protein transport</keyword>
<keyword evidence="3 10" id="KW-0813">Transport</keyword>
<comment type="function">
    <text evidence="10">Interacts with outer membrane receptor proteins that carry out high-affinity binding and energy dependent uptake into the periplasmic space of specific substrates. It could act to transduce energy from the cytoplasmic membrane to specific energy-requiring processes in the outer membrane, resulting in the release into the periplasm of ligands bound by these outer membrane proteins.</text>
</comment>
<dbReference type="GO" id="GO:0015891">
    <property type="term" value="P:siderophore transport"/>
    <property type="evidence" value="ECO:0007669"/>
    <property type="project" value="InterPro"/>
</dbReference>
<evidence type="ECO:0000256" key="2">
    <source>
        <dbReference type="ARBA" id="ARBA00006555"/>
    </source>
</evidence>
<evidence type="ECO:0000256" key="1">
    <source>
        <dbReference type="ARBA" id="ARBA00004383"/>
    </source>
</evidence>
<sequence>MYADRAHPGYARPGIKPANLLVAIGINAAIFAALAFSAPTLVPRTDKPFDVRNIPLDPVPPPKPEPVREMKRVTPADPRPEPDLFVTRPVVETPSDSILTVTSIPQPPPPIGEPGTGTDIAPRAEPSPPPPLPVMVGAEIDPRYAAAFQPIYPGEERRAGREGRVTVRVLIGTDGRVKQVERVSAATDAFFEATRERALARWRFRPATRDGVAVEAWRTMSVRFELND</sequence>
<dbReference type="Pfam" id="PF03544">
    <property type="entry name" value="TonB_C"/>
    <property type="match status" value="1"/>
</dbReference>
<dbReference type="PROSITE" id="PS52015">
    <property type="entry name" value="TONB_CTD"/>
    <property type="match status" value="1"/>
</dbReference>
<evidence type="ECO:0000256" key="9">
    <source>
        <dbReference type="ARBA" id="ARBA00023136"/>
    </source>
</evidence>
<dbReference type="AlphaFoldDB" id="A0A369VU09"/>